<dbReference type="Gene3D" id="3.40.30.10">
    <property type="entry name" value="Glutaredoxin"/>
    <property type="match status" value="1"/>
</dbReference>
<comment type="caution">
    <text evidence="3">The sequence shown here is derived from an EMBL/GenBank/DDBJ whole genome shotgun (WGS) entry which is preliminary data.</text>
</comment>
<dbReference type="EMBL" id="WHUW01000469">
    <property type="protein sequence ID" value="KAF8414610.1"/>
    <property type="molecule type" value="Genomic_DNA"/>
</dbReference>
<keyword evidence="4" id="KW-1185">Reference proteome</keyword>
<dbReference type="InterPro" id="IPR036249">
    <property type="entry name" value="Thioredoxin-like_sf"/>
</dbReference>
<proteinExistence type="predicted"/>
<dbReference type="SUPFAM" id="SSF52833">
    <property type="entry name" value="Thioredoxin-like"/>
    <property type="match status" value="1"/>
</dbReference>
<dbReference type="InterPro" id="IPR036282">
    <property type="entry name" value="Glutathione-S-Trfase_C_sf"/>
</dbReference>
<organism evidence="3 4">
    <name type="scientific">Boletus edulis BED1</name>
    <dbReference type="NCBI Taxonomy" id="1328754"/>
    <lineage>
        <taxon>Eukaryota</taxon>
        <taxon>Fungi</taxon>
        <taxon>Dikarya</taxon>
        <taxon>Basidiomycota</taxon>
        <taxon>Agaricomycotina</taxon>
        <taxon>Agaricomycetes</taxon>
        <taxon>Agaricomycetidae</taxon>
        <taxon>Boletales</taxon>
        <taxon>Boletineae</taxon>
        <taxon>Boletaceae</taxon>
        <taxon>Boletoideae</taxon>
        <taxon>Boletus</taxon>
    </lineage>
</organism>
<feature type="domain" description="GST N-terminal" evidence="1">
    <location>
        <begin position="4"/>
        <end position="87"/>
    </location>
</feature>
<dbReference type="Proteomes" id="UP001194468">
    <property type="component" value="Unassembled WGS sequence"/>
</dbReference>
<dbReference type="SUPFAM" id="SSF47616">
    <property type="entry name" value="GST C-terminal domain-like"/>
    <property type="match status" value="1"/>
</dbReference>
<dbReference type="CDD" id="cd00299">
    <property type="entry name" value="GST_C_family"/>
    <property type="match status" value="1"/>
</dbReference>
<dbReference type="PROSITE" id="PS50404">
    <property type="entry name" value="GST_NTER"/>
    <property type="match status" value="1"/>
</dbReference>
<reference evidence="3" key="1">
    <citation type="submission" date="2019-10" db="EMBL/GenBank/DDBJ databases">
        <authorList>
            <consortium name="DOE Joint Genome Institute"/>
            <person name="Kuo A."/>
            <person name="Miyauchi S."/>
            <person name="Kiss E."/>
            <person name="Drula E."/>
            <person name="Kohler A."/>
            <person name="Sanchez-Garcia M."/>
            <person name="Andreopoulos B."/>
            <person name="Barry K.W."/>
            <person name="Bonito G."/>
            <person name="Buee M."/>
            <person name="Carver A."/>
            <person name="Chen C."/>
            <person name="Cichocki N."/>
            <person name="Clum A."/>
            <person name="Culley D."/>
            <person name="Crous P.W."/>
            <person name="Fauchery L."/>
            <person name="Girlanda M."/>
            <person name="Hayes R."/>
            <person name="Keri Z."/>
            <person name="LaButti K."/>
            <person name="Lipzen A."/>
            <person name="Lombard V."/>
            <person name="Magnuson J."/>
            <person name="Maillard F."/>
            <person name="Morin E."/>
            <person name="Murat C."/>
            <person name="Nolan M."/>
            <person name="Ohm R."/>
            <person name="Pangilinan J."/>
            <person name="Pereira M."/>
            <person name="Perotto S."/>
            <person name="Peter M."/>
            <person name="Riley R."/>
            <person name="Sitrit Y."/>
            <person name="Stielow B."/>
            <person name="Szollosi G."/>
            <person name="Zifcakova L."/>
            <person name="Stursova M."/>
            <person name="Spatafora J.W."/>
            <person name="Tedersoo L."/>
            <person name="Vaario L.-M."/>
            <person name="Yamada A."/>
            <person name="Yan M."/>
            <person name="Wang P."/>
            <person name="Xu J."/>
            <person name="Bruns T."/>
            <person name="Baldrian P."/>
            <person name="Vilgalys R."/>
            <person name="Henrissat B."/>
            <person name="Grigoriev I.V."/>
            <person name="Hibbett D."/>
            <person name="Nagy L.G."/>
            <person name="Martin F.M."/>
        </authorList>
    </citation>
    <scope>NUCLEOTIDE SEQUENCE</scope>
    <source>
        <strain evidence="3">BED1</strain>
    </source>
</reference>
<dbReference type="InterPro" id="IPR004045">
    <property type="entry name" value="Glutathione_S-Trfase_N"/>
</dbReference>
<evidence type="ECO:0000313" key="3">
    <source>
        <dbReference type="EMBL" id="KAF8437710.1"/>
    </source>
</evidence>
<dbReference type="EMBL" id="WHUW01000018">
    <property type="protein sequence ID" value="KAF8437710.1"/>
    <property type="molecule type" value="Genomic_DNA"/>
</dbReference>
<reference evidence="3" key="2">
    <citation type="journal article" date="2020" name="Nat. Commun.">
        <title>Large-scale genome sequencing of mycorrhizal fungi provides insights into the early evolution of symbiotic traits.</title>
        <authorList>
            <person name="Miyauchi S."/>
            <person name="Kiss E."/>
            <person name="Kuo A."/>
            <person name="Drula E."/>
            <person name="Kohler A."/>
            <person name="Sanchez-Garcia M."/>
            <person name="Morin E."/>
            <person name="Andreopoulos B."/>
            <person name="Barry K.W."/>
            <person name="Bonito G."/>
            <person name="Buee M."/>
            <person name="Carver A."/>
            <person name="Chen C."/>
            <person name="Cichocki N."/>
            <person name="Clum A."/>
            <person name="Culley D."/>
            <person name="Crous P.W."/>
            <person name="Fauchery L."/>
            <person name="Girlanda M."/>
            <person name="Hayes R.D."/>
            <person name="Keri Z."/>
            <person name="LaButti K."/>
            <person name="Lipzen A."/>
            <person name="Lombard V."/>
            <person name="Magnuson J."/>
            <person name="Maillard F."/>
            <person name="Murat C."/>
            <person name="Nolan M."/>
            <person name="Ohm R.A."/>
            <person name="Pangilinan J."/>
            <person name="Pereira M.F."/>
            <person name="Perotto S."/>
            <person name="Peter M."/>
            <person name="Pfister S."/>
            <person name="Riley R."/>
            <person name="Sitrit Y."/>
            <person name="Stielow J.B."/>
            <person name="Szollosi G."/>
            <person name="Zifcakova L."/>
            <person name="Stursova M."/>
            <person name="Spatafora J.W."/>
            <person name="Tedersoo L."/>
            <person name="Vaario L.M."/>
            <person name="Yamada A."/>
            <person name="Yan M."/>
            <person name="Wang P."/>
            <person name="Xu J."/>
            <person name="Bruns T."/>
            <person name="Baldrian P."/>
            <person name="Vilgalys R."/>
            <person name="Dunand C."/>
            <person name="Henrissat B."/>
            <person name="Grigoriev I.V."/>
            <person name="Hibbett D."/>
            <person name="Nagy L.G."/>
            <person name="Martin F.M."/>
        </authorList>
    </citation>
    <scope>NUCLEOTIDE SEQUENCE</scope>
    <source>
        <strain evidence="3">BED1</strain>
    </source>
</reference>
<evidence type="ECO:0000313" key="4">
    <source>
        <dbReference type="Proteomes" id="UP001194468"/>
    </source>
</evidence>
<accession>A0AAD4BR71</accession>
<name>A0AAD4BR71_BOLED</name>
<protein>
    <recommendedName>
        <fullName evidence="1">GST N-terminal domain-containing protein</fullName>
    </recommendedName>
</protein>
<evidence type="ECO:0000259" key="1">
    <source>
        <dbReference type="PROSITE" id="PS50404"/>
    </source>
</evidence>
<dbReference type="AlphaFoldDB" id="A0AAD4BR71"/>
<sequence>MTPPPFTVIGTPFSTFTRTITLALTYKGIAFNQVRIVPHSDTAHEHHSFGFLPTLLIHELNGQKADLKPRESQAITRPTLTITDGDGHAAVAEQMWEFVSFVRAYGFPAVEKSVVKLRVAAIDQGTLSDAKVRCTIAPAVAQFRTFLDNIEAHMFPEGYVFGEKLSWADLFLYPLLAHLRAIPEGEILSPRLVEWMDKMDRLDAVEESRAGTLSVAHHSLIEVDGMQYTPCIQSTLAGMWMMSYEFSLPPFEN</sequence>
<gene>
    <name evidence="3" type="ORF">L210DRAFT_3613154</name>
    <name evidence="2" type="ORF">L210DRAFT_3617304</name>
</gene>
<dbReference type="Pfam" id="PF13410">
    <property type="entry name" value="GST_C_2"/>
    <property type="match status" value="1"/>
</dbReference>
<dbReference type="Gene3D" id="1.20.1050.10">
    <property type="match status" value="1"/>
</dbReference>
<evidence type="ECO:0000313" key="2">
    <source>
        <dbReference type="EMBL" id="KAF8414610.1"/>
    </source>
</evidence>